<reference evidence="2 3" key="1">
    <citation type="journal article" date="2016" name="Nat. Commun.">
        <title>Thousands of microbial genomes shed light on interconnected biogeochemical processes in an aquifer system.</title>
        <authorList>
            <person name="Anantharaman K."/>
            <person name="Brown C.T."/>
            <person name="Hug L.A."/>
            <person name="Sharon I."/>
            <person name="Castelle C.J."/>
            <person name="Probst A.J."/>
            <person name="Thomas B.C."/>
            <person name="Singh A."/>
            <person name="Wilkins M.J."/>
            <person name="Karaoz U."/>
            <person name="Brodie E.L."/>
            <person name="Williams K.H."/>
            <person name="Hubbard S.S."/>
            <person name="Banfield J.F."/>
        </authorList>
    </citation>
    <scope>NUCLEOTIDE SEQUENCE [LARGE SCALE GENOMIC DNA]</scope>
</reference>
<keyword evidence="1" id="KW-1133">Transmembrane helix</keyword>
<comment type="caution">
    <text evidence="2">The sequence shown here is derived from an EMBL/GenBank/DDBJ whole genome shotgun (WGS) entry which is preliminary data.</text>
</comment>
<evidence type="ECO:0000256" key="1">
    <source>
        <dbReference type="SAM" id="Phobius"/>
    </source>
</evidence>
<feature type="transmembrane region" description="Helical" evidence="1">
    <location>
        <begin position="103"/>
        <end position="124"/>
    </location>
</feature>
<feature type="transmembrane region" description="Helical" evidence="1">
    <location>
        <begin position="31"/>
        <end position="48"/>
    </location>
</feature>
<gene>
    <name evidence="2" type="ORF">A2415_01140</name>
</gene>
<keyword evidence="1" id="KW-0472">Membrane</keyword>
<organism evidence="2 3">
    <name type="scientific">candidate division WWE3 bacterium RIFOXYC1_FULL_39_7</name>
    <dbReference type="NCBI Taxonomy" id="1802643"/>
    <lineage>
        <taxon>Bacteria</taxon>
        <taxon>Katanobacteria</taxon>
    </lineage>
</organism>
<keyword evidence="1" id="KW-0812">Transmembrane</keyword>
<evidence type="ECO:0000313" key="2">
    <source>
        <dbReference type="EMBL" id="OGC68598.1"/>
    </source>
</evidence>
<dbReference type="AlphaFoldDB" id="A0A1F4WGY2"/>
<dbReference type="EMBL" id="MEWA01000038">
    <property type="protein sequence ID" value="OGC68598.1"/>
    <property type="molecule type" value="Genomic_DNA"/>
</dbReference>
<sequence length="143" mass="16807">MWGGMIGLYVFDHRLHMNAARTFRSDRLYKILRGIVLGVTFISILLFLHSSYLDRPDYLVNKWGKYCDQNPYPESLTKITGHTCMDNWIDETYRVRQIQKYSLITMLLTPAVFFGRSAIFNYLYPKSETPVPYPDKKPEIPES</sequence>
<evidence type="ECO:0000313" key="3">
    <source>
        <dbReference type="Proteomes" id="UP000179113"/>
    </source>
</evidence>
<dbReference type="Proteomes" id="UP000179113">
    <property type="component" value="Unassembled WGS sequence"/>
</dbReference>
<proteinExistence type="predicted"/>
<protein>
    <submittedName>
        <fullName evidence="2">Uncharacterized protein</fullName>
    </submittedName>
</protein>
<accession>A0A1F4WGY2</accession>
<name>A0A1F4WGY2_UNCKA</name>